<dbReference type="EMBL" id="BMAV01023977">
    <property type="protein sequence ID" value="GFS29108.1"/>
    <property type="molecule type" value="Genomic_DNA"/>
</dbReference>
<evidence type="ECO:0000313" key="1">
    <source>
        <dbReference type="EMBL" id="GFS29108.1"/>
    </source>
</evidence>
<proteinExistence type="predicted"/>
<accession>A0A8X6M661</accession>
<dbReference type="Proteomes" id="UP000886998">
    <property type="component" value="Unassembled WGS sequence"/>
</dbReference>
<organism evidence="1 2">
    <name type="scientific">Trichonephila inaurata madagascariensis</name>
    <dbReference type="NCBI Taxonomy" id="2747483"/>
    <lineage>
        <taxon>Eukaryota</taxon>
        <taxon>Metazoa</taxon>
        <taxon>Ecdysozoa</taxon>
        <taxon>Arthropoda</taxon>
        <taxon>Chelicerata</taxon>
        <taxon>Arachnida</taxon>
        <taxon>Araneae</taxon>
        <taxon>Araneomorphae</taxon>
        <taxon>Entelegynae</taxon>
        <taxon>Araneoidea</taxon>
        <taxon>Nephilidae</taxon>
        <taxon>Trichonephila</taxon>
        <taxon>Trichonephila inaurata</taxon>
    </lineage>
</organism>
<protein>
    <submittedName>
        <fullName evidence="1">Uncharacterized protein</fullName>
    </submittedName>
</protein>
<keyword evidence="2" id="KW-1185">Reference proteome</keyword>
<sequence length="37" mass="4187">DGDGIVGENMMLFNCEEHGRKDEHPHLMMSLPESACR</sequence>
<reference evidence="1" key="1">
    <citation type="submission" date="2020-08" db="EMBL/GenBank/DDBJ databases">
        <title>Multicomponent nature underlies the extraordinary mechanical properties of spider dragline silk.</title>
        <authorList>
            <person name="Kono N."/>
            <person name="Nakamura H."/>
            <person name="Mori M."/>
            <person name="Yoshida Y."/>
            <person name="Ohtoshi R."/>
            <person name="Malay A.D."/>
            <person name="Moran D.A.P."/>
            <person name="Tomita M."/>
            <person name="Numata K."/>
            <person name="Arakawa K."/>
        </authorList>
    </citation>
    <scope>NUCLEOTIDE SEQUENCE</scope>
</reference>
<comment type="caution">
    <text evidence="1">The sequence shown here is derived from an EMBL/GenBank/DDBJ whole genome shotgun (WGS) entry which is preliminary data.</text>
</comment>
<feature type="non-terminal residue" evidence="1">
    <location>
        <position position="1"/>
    </location>
</feature>
<name>A0A8X6M661_9ARAC</name>
<dbReference type="AlphaFoldDB" id="A0A8X6M661"/>
<gene>
    <name evidence="1" type="ORF">TNIN_247591</name>
</gene>
<evidence type="ECO:0000313" key="2">
    <source>
        <dbReference type="Proteomes" id="UP000886998"/>
    </source>
</evidence>